<sequence length="153" mass="16669">MGNHQRAVVWGLLLVSCQPKRDSRADDRGTKPFQALAIISLYVQTIRELCQLPTGGKTLISLTIPQSDIIIQTDSQTQVLNSLNTEIHADQRGNTNRFRFPVNQKISSPQQGDLRLSGPPSGQGTGSGARTRDRMVPADLRADSQATVLPTPP</sequence>
<feature type="compositionally biased region" description="Basic and acidic residues" evidence="1">
    <location>
        <begin position="130"/>
        <end position="142"/>
    </location>
</feature>
<evidence type="ECO:0000313" key="3">
    <source>
        <dbReference type="Proteomes" id="UP000735302"/>
    </source>
</evidence>
<accession>A0AAV3ZIF8</accession>
<evidence type="ECO:0000313" key="2">
    <source>
        <dbReference type="EMBL" id="GFN94607.1"/>
    </source>
</evidence>
<proteinExistence type="predicted"/>
<comment type="caution">
    <text evidence="2">The sequence shown here is derived from an EMBL/GenBank/DDBJ whole genome shotgun (WGS) entry which is preliminary data.</text>
</comment>
<protein>
    <submittedName>
        <fullName evidence="2">Uncharacterized protein</fullName>
    </submittedName>
</protein>
<organism evidence="2 3">
    <name type="scientific">Plakobranchus ocellatus</name>
    <dbReference type="NCBI Taxonomy" id="259542"/>
    <lineage>
        <taxon>Eukaryota</taxon>
        <taxon>Metazoa</taxon>
        <taxon>Spiralia</taxon>
        <taxon>Lophotrochozoa</taxon>
        <taxon>Mollusca</taxon>
        <taxon>Gastropoda</taxon>
        <taxon>Heterobranchia</taxon>
        <taxon>Euthyneura</taxon>
        <taxon>Panpulmonata</taxon>
        <taxon>Sacoglossa</taxon>
        <taxon>Placobranchoidea</taxon>
        <taxon>Plakobranchidae</taxon>
        <taxon>Plakobranchus</taxon>
    </lineage>
</organism>
<dbReference type="PROSITE" id="PS51257">
    <property type="entry name" value="PROKAR_LIPOPROTEIN"/>
    <property type="match status" value="1"/>
</dbReference>
<dbReference type="EMBL" id="BLXT01002468">
    <property type="protein sequence ID" value="GFN94607.1"/>
    <property type="molecule type" value="Genomic_DNA"/>
</dbReference>
<feature type="region of interest" description="Disordered" evidence="1">
    <location>
        <begin position="90"/>
        <end position="153"/>
    </location>
</feature>
<name>A0AAV3ZIF8_9GAST</name>
<reference evidence="2 3" key="1">
    <citation type="journal article" date="2021" name="Elife">
        <title>Chloroplast acquisition without the gene transfer in kleptoplastic sea slugs, Plakobranchus ocellatus.</title>
        <authorList>
            <person name="Maeda T."/>
            <person name="Takahashi S."/>
            <person name="Yoshida T."/>
            <person name="Shimamura S."/>
            <person name="Takaki Y."/>
            <person name="Nagai Y."/>
            <person name="Toyoda A."/>
            <person name="Suzuki Y."/>
            <person name="Arimoto A."/>
            <person name="Ishii H."/>
            <person name="Satoh N."/>
            <person name="Nishiyama T."/>
            <person name="Hasebe M."/>
            <person name="Maruyama T."/>
            <person name="Minagawa J."/>
            <person name="Obokata J."/>
            <person name="Shigenobu S."/>
        </authorList>
    </citation>
    <scope>NUCLEOTIDE SEQUENCE [LARGE SCALE GENOMIC DNA]</scope>
</reference>
<evidence type="ECO:0000256" key="1">
    <source>
        <dbReference type="SAM" id="MobiDB-lite"/>
    </source>
</evidence>
<keyword evidence="3" id="KW-1185">Reference proteome</keyword>
<feature type="compositionally biased region" description="Polar residues" evidence="1">
    <location>
        <begin position="144"/>
        <end position="153"/>
    </location>
</feature>
<dbReference type="Proteomes" id="UP000735302">
    <property type="component" value="Unassembled WGS sequence"/>
</dbReference>
<dbReference type="AlphaFoldDB" id="A0AAV3ZIF8"/>
<gene>
    <name evidence="2" type="ORF">PoB_002111300</name>
</gene>